<proteinExistence type="inferred from homology"/>
<keyword evidence="3" id="KW-0722">Serine protease inhibitor</keyword>
<dbReference type="Gene3D" id="3.30.10.10">
    <property type="entry name" value="Trypsin Inhibitor V, subunit A"/>
    <property type="match status" value="1"/>
</dbReference>
<dbReference type="GO" id="GO:0009611">
    <property type="term" value="P:response to wounding"/>
    <property type="evidence" value="ECO:0007669"/>
    <property type="project" value="InterPro"/>
</dbReference>
<dbReference type="Proteomes" id="UP000663891">
    <property type="component" value="Unassembled WGS sequence"/>
</dbReference>
<dbReference type="Proteomes" id="UP000663881">
    <property type="component" value="Unassembled WGS sequence"/>
</dbReference>
<name>A0A815HJ14_9BILA</name>
<evidence type="ECO:0000313" key="9">
    <source>
        <dbReference type="EMBL" id="CAF3787249.1"/>
    </source>
</evidence>
<evidence type="ECO:0000256" key="3">
    <source>
        <dbReference type="ARBA" id="ARBA00022900"/>
    </source>
</evidence>
<evidence type="ECO:0000256" key="1">
    <source>
        <dbReference type="ARBA" id="ARBA00008210"/>
    </source>
</evidence>
<dbReference type="InterPro" id="IPR036354">
    <property type="entry name" value="Prot_inh_pot1_sf"/>
</dbReference>
<sequence length="156" mass="17266">MESIKNALTQAGDYVQQAAHTVVEAIRGNETEETPKDDADHSKGSDDDEKKEKNIDSKTKKFDKEQDATLQKSEITSTAGGYQDSAQKSDAKVLATSWPDLKGKTRQEAEERIKAKGYSNIKIMKKGTSSTTEHDESRVMLFVDDNDIVVEEPKVG</sequence>
<dbReference type="EMBL" id="CAJOBB010000974">
    <property type="protein sequence ID" value="CAF3787249.1"/>
    <property type="molecule type" value="Genomic_DNA"/>
</dbReference>
<gene>
    <name evidence="7" type="ORF">IZO911_LOCUS41992</name>
    <name evidence="6" type="ORF">JYZ213_LOCUS35152</name>
    <name evidence="9" type="ORF">KXQ929_LOCUS16240</name>
    <name evidence="10" type="ORF">OKA104_LOCUS18382</name>
    <name evidence="8" type="ORF">OXD698_LOCUS9333</name>
    <name evidence="5" type="ORF">VCS650_LOCUS26343</name>
</gene>
<dbReference type="Proteomes" id="UP000663845">
    <property type="component" value="Unassembled WGS sequence"/>
</dbReference>
<evidence type="ECO:0000313" key="11">
    <source>
        <dbReference type="Proteomes" id="UP000663845"/>
    </source>
</evidence>
<evidence type="ECO:0000313" key="5">
    <source>
        <dbReference type="EMBL" id="CAF1214037.1"/>
    </source>
</evidence>
<dbReference type="EMBL" id="CAJOAY010001137">
    <property type="protein sequence ID" value="CAF3799263.1"/>
    <property type="molecule type" value="Genomic_DNA"/>
</dbReference>
<dbReference type="EMBL" id="CAJNOG010000763">
    <property type="protein sequence ID" value="CAF1353102.1"/>
    <property type="molecule type" value="Genomic_DNA"/>
</dbReference>
<dbReference type="Pfam" id="PF00280">
    <property type="entry name" value="potato_inhibit"/>
    <property type="match status" value="1"/>
</dbReference>
<evidence type="ECO:0000313" key="8">
    <source>
        <dbReference type="EMBL" id="CAF3656606.1"/>
    </source>
</evidence>
<evidence type="ECO:0000256" key="2">
    <source>
        <dbReference type="ARBA" id="ARBA00022690"/>
    </source>
</evidence>
<feature type="compositionally biased region" description="Polar residues" evidence="4">
    <location>
        <begin position="68"/>
        <end position="88"/>
    </location>
</feature>
<evidence type="ECO:0000256" key="4">
    <source>
        <dbReference type="SAM" id="MobiDB-lite"/>
    </source>
</evidence>
<dbReference type="OrthoDB" id="10013825at2759"/>
<feature type="compositionally biased region" description="Basic and acidic residues" evidence="4">
    <location>
        <begin position="27"/>
        <end position="67"/>
    </location>
</feature>
<comment type="caution">
    <text evidence="6">The sequence shown here is derived from an EMBL/GenBank/DDBJ whole genome shotgun (WGS) entry which is preliminary data.</text>
</comment>
<dbReference type="EMBL" id="CAJOAZ010000469">
    <property type="protein sequence ID" value="CAF3656606.1"/>
    <property type="molecule type" value="Genomic_DNA"/>
</dbReference>
<evidence type="ECO:0000313" key="7">
    <source>
        <dbReference type="EMBL" id="CAF1444412.1"/>
    </source>
</evidence>
<dbReference type="EMBL" id="CAJNOE010001701">
    <property type="protein sequence ID" value="CAF1444412.1"/>
    <property type="molecule type" value="Genomic_DNA"/>
</dbReference>
<feature type="region of interest" description="Disordered" evidence="4">
    <location>
        <begin position="24"/>
        <end position="94"/>
    </location>
</feature>
<reference evidence="6" key="1">
    <citation type="submission" date="2021-02" db="EMBL/GenBank/DDBJ databases">
        <authorList>
            <person name="Nowell W R."/>
        </authorList>
    </citation>
    <scope>NUCLEOTIDE SEQUENCE</scope>
</reference>
<evidence type="ECO:0000313" key="6">
    <source>
        <dbReference type="EMBL" id="CAF1353102.1"/>
    </source>
</evidence>
<dbReference type="EMBL" id="CAJNON010000352">
    <property type="protein sequence ID" value="CAF1214037.1"/>
    <property type="molecule type" value="Genomic_DNA"/>
</dbReference>
<accession>A0A815HJ14</accession>
<keyword evidence="2" id="KW-0646">Protease inhibitor</keyword>
<dbReference type="Proteomes" id="UP000663868">
    <property type="component" value="Unassembled WGS sequence"/>
</dbReference>
<comment type="similarity">
    <text evidence="1">Belongs to the protease inhibitor I13 (potato type I serine protease inhibitor) family.</text>
</comment>
<dbReference type="Proteomes" id="UP000663860">
    <property type="component" value="Unassembled WGS sequence"/>
</dbReference>
<dbReference type="GO" id="GO:0004867">
    <property type="term" value="F:serine-type endopeptidase inhibitor activity"/>
    <property type="evidence" value="ECO:0007669"/>
    <property type="project" value="UniProtKB-KW"/>
</dbReference>
<dbReference type="Proteomes" id="UP000663844">
    <property type="component" value="Unassembled WGS sequence"/>
</dbReference>
<dbReference type="InterPro" id="IPR000864">
    <property type="entry name" value="Prot_inh_pot1"/>
</dbReference>
<evidence type="ECO:0000313" key="10">
    <source>
        <dbReference type="EMBL" id="CAF3799263.1"/>
    </source>
</evidence>
<protein>
    <submittedName>
        <fullName evidence="6">Uncharacterized protein</fullName>
    </submittedName>
</protein>
<organism evidence="6 11">
    <name type="scientific">Adineta steineri</name>
    <dbReference type="NCBI Taxonomy" id="433720"/>
    <lineage>
        <taxon>Eukaryota</taxon>
        <taxon>Metazoa</taxon>
        <taxon>Spiralia</taxon>
        <taxon>Gnathifera</taxon>
        <taxon>Rotifera</taxon>
        <taxon>Eurotatoria</taxon>
        <taxon>Bdelloidea</taxon>
        <taxon>Adinetida</taxon>
        <taxon>Adinetidae</taxon>
        <taxon>Adineta</taxon>
    </lineage>
</organism>
<dbReference type="SUPFAM" id="SSF54654">
    <property type="entry name" value="CI-2 family of serine protease inhibitors"/>
    <property type="match status" value="1"/>
</dbReference>
<dbReference type="AlphaFoldDB" id="A0A815HJ14"/>